<dbReference type="EMBL" id="JAFJYH010000081">
    <property type="protein sequence ID" value="KAG4420575.1"/>
    <property type="molecule type" value="Genomic_DNA"/>
</dbReference>
<evidence type="ECO:0000313" key="3">
    <source>
        <dbReference type="Proteomes" id="UP000664132"/>
    </source>
</evidence>
<evidence type="ECO:0000313" key="2">
    <source>
        <dbReference type="EMBL" id="KAG4420575.1"/>
    </source>
</evidence>
<dbReference type="PANTHER" id="PTHR37540:SF5">
    <property type="entry name" value="TRANSCRIPTION FACTOR DOMAIN-CONTAINING PROTEIN"/>
    <property type="match status" value="1"/>
</dbReference>
<feature type="compositionally biased region" description="Basic and acidic residues" evidence="1">
    <location>
        <begin position="34"/>
        <end position="57"/>
    </location>
</feature>
<feature type="compositionally biased region" description="Polar residues" evidence="1">
    <location>
        <begin position="108"/>
        <end position="119"/>
    </location>
</feature>
<feature type="region of interest" description="Disordered" evidence="1">
    <location>
        <begin position="1"/>
        <end position="134"/>
    </location>
</feature>
<evidence type="ECO:0008006" key="4">
    <source>
        <dbReference type="Google" id="ProtNLM"/>
    </source>
</evidence>
<reference evidence="2" key="1">
    <citation type="submission" date="2021-02" db="EMBL/GenBank/DDBJ databases">
        <title>Genome sequence Cadophora malorum strain M34.</title>
        <authorList>
            <person name="Stefanovic E."/>
            <person name="Vu D."/>
            <person name="Scully C."/>
            <person name="Dijksterhuis J."/>
            <person name="Roader J."/>
            <person name="Houbraken J."/>
        </authorList>
    </citation>
    <scope>NUCLEOTIDE SEQUENCE</scope>
    <source>
        <strain evidence="2">M34</strain>
    </source>
</reference>
<dbReference type="AlphaFoldDB" id="A0A8H7TJZ4"/>
<sequence>MAASDEAPSSTKRPHSKSPSPPSPPTYSLIFIDESERRSSSQIRRDIRSHVRKGSHERQRRLNAAAKARPLDGARKLAQKGKAVGERSESPSRSKLVPKLQKLKISGLSKSDSQEDVATSGSEKEEESSSLESAEMMQQVPWDFPMVTESGFGLGSSADVEFINSAGSSSGNELELSLSHDAAVPSSEETSPVTPVSIDRWAFRTTTPYALLLGKNGPVLQMRSNNWPFPLLSNKQPGVCVWMPCSVIPLPKVGPRPSLLRSSKIVPWICNSAEYFSFKEETIRWVNKRLDEEPTHEKTIGGIACLMSWEIARGNIEETALHMDGLARIVTMKGGLKNLCPIKQFCWKIHLIDLTVALLNNTQPRFSDQTPRRPMQFTNHSHQISASPLYSITSYFPSFEFESFASPFCSRSLSLLHEMHALTYNSKSKLSSMRIPPLTLSAGIGDENRGLFRIIQAASNIYRRAFINIPFSSPCNRREVQAICECLEDAENDEVWVKYPGVLLWILLVGVAAADGGEGERSYLTMWFYRVGTTAVHWGVEECTEAVLAFLRVKRVADGEGEK</sequence>
<evidence type="ECO:0000256" key="1">
    <source>
        <dbReference type="SAM" id="MobiDB-lite"/>
    </source>
</evidence>
<dbReference type="OrthoDB" id="4158087at2759"/>
<dbReference type="PANTHER" id="PTHR37540">
    <property type="entry name" value="TRANSCRIPTION FACTOR (ACR-2), PUTATIVE-RELATED-RELATED"/>
    <property type="match status" value="1"/>
</dbReference>
<protein>
    <recommendedName>
        <fullName evidence="4">Tachykinin family protein</fullName>
    </recommendedName>
</protein>
<keyword evidence="3" id="KW-1185">Reference proteome</keyword>
<feature type="compositionally biased region" description="Basic and acidic residues" evidence="1">
    <location>
        <begin position="83"/>
        <end position="92"/>
    </location>
</feature>
<organism evidence="2 3">
    <name type="scientific">Cadophora malorum</name>
    <dbReference type="NCBI Taxonomy" id="108018"/>
    <lineage>
        <taxon>Eukaryota</taxon>
        <taxon>Fungi</taxon>
        <taxon>Dikarya</taxon>
        <taxon>Ascomycota</taxon>
        <taxon>Pezizomycotina</taxon>
        <taxon>Leotiomycetes</taxon>
        <taxon>Helotiales</taxon>
        <taxon>Ploettnerulaceae</taxon>
        <taxon>Cadophora</taxon>
    </lineage>
</organism>
<accession>A0A8H7TJZ4</accession>
<proteinExistence type="predicted"/>
<gene>
    <name evidence="2" type="ORF">IFR04_006282</name>
</gene>
<name>A0A8H7TJZ4_9HELO</name>
<comment type="caution">
    <text evidence="2">The sequence shown here is derived from an EMBL/GenBank/DDBJ whole genome shotgun (WGS) entry which is preliminary data.</text>
</comment>
<dbReference type="Proteomes" id="UP000664132">
    <property type="component" value="Unassembled WGS sequence"/>
</dbReference>